<dbReference type="PRINTS" id="PR00081">
    <property type="entry name" value="GDHRDH"/>
</dbReference>
<proteinExistence type="inferred from homology"/>
<evidence type="ECO:0000256" key="2">
    <source>
        <dbReference type="ARBA" id="ARBA00023002"/>
    </source>
</evidence>
<dbReference type="PANTHER" id="PTHR43639:SF1">
    <property type="entry name" value="SHORT-CHAIN DEHYDROGENASE_REDUCTASE FAMILY PROTEIN"/>
    <property type="match status" value="1"/>
</dbReference>
<dbReference type="EMBL" id="VSSQ01022101">
    <property type="protein sequence ID" value="MPM68166.1"/>
    <property type="molecule type" value="Genomic_DNA"/>
</dbReference>
<dbReference type="InterPro" id="IPR002347">
    <property type="entry name" value="SDR_fam"/>
</dbReference>
<dbReference type="FunFam" id="3.40.50.720:FF:000084">
    <property type="entry name" value="Short-chain dehydrogenase reductase"/>
    <property type="match status" value="1"/>
</dbReference>
<dbReference type="Gene3D" id="3.40.50.720">
    <property type="entry name" value="NAD(P)-binding Rossmann-like Domain"/>
    <property type="match status" value="1"/>
</dbReference>
<gene>
    <name evidence="3" type="primary">fabG_92</name>
    <name evidence="3" type="ORF">SDC9_115097</name>
</gene>
<dbReference type="Pfam" id="PF13561">
    <property type="entry name" value="adh_short_C2"/>
    <property type="match status" value="1"/>
</dbReference>
<keyword evidence="2 3" id="KW-0560">Oxidoreductase</keyword>
<dbReference type="EC" id="1.1.1.100" evidence="3"/>
<dbReference type="AlphaFoldDB" id="A0A645BS19"/>
<evidence type="ECO:0000256" key="1">
    <source>
        <dbReference type="ARBA" id="ARBA00006484"/>
    </source>
</evidence>
<reference evidence="3" key="1">
    <citation type="submission" date="2019-08" db="EMBL/GenBank/DDBJ databases">
        <authorList>
            <person name="Kucharzyk K."/>
            <person name="Murdoch R.W."/>
            <person name="Higgins S."/>
            <person name="Loffler F."/>
        </authorList>
    </citation>
    <scope>NUCLEOTIDE SEQUENCE</scope>
</reference>
<organism evidence="3">
    <name type="scientific">bioreactor metagenome</name>
    <dbReference type="NCBI Taxonomy" id="1076179"/>
    <lineage>
        <taxon>unclassified sequences</taxon>
        <taxon>metagenomes</taxon>
        <taxon>ecological metagenomes</taxon>
    </lineage>
</organism>
<sequence>MEQKNALVTGAGRGIGRAIALELGANGYAVGVNYLHSKAGAQAVCDEIIAQGGKAMPLQADVGKNAQLSAMFEEYFAAFGSIDLMVNNAGLSKFYPFLEVTEEQWQELTFSDWKGAFFGTQYAARNMVEHSKQGVIINISSNHVDGCWPQANIYGPTKAALTKFGKSAAMELAPYGIRVITVAPGYTDVDWPKDHPVQLAKPRIPLKRFAEPQEIAKIVAFLASDACSYMTGNCVTIDGGALLPILPENDYYGVTKP</sequence>
<evidence type="ECO:0000313" key="3">
    <source>
        <dbReference type="EMBL" id="MPM68166.1"/>
    </source>
</evidence>
<comment type="similarity">
    <text evidence="1">Belongs to the short-chain dehydrogenases/reductases (SDR) family.</text>
</comment>
<comment type="caution">
    <text evidence="3">The sequence shown here is derived from an EMBL/GenBank/DDBJ whole genome shotgun (WGS) entry which is preliminary data.</text>
</comment>
<accession>A0A645BS19</accession>
<name>A0A645BS19_9ZZZZ</name>
<dbReference type="InterPro" id="IPR036291">
    <property type="entry name" value="NAD(P)-bd_dom_sf"/>
</dbReference>
<dbReference type="SUPFAM" id="SSF51735">
    <property type="entry name" value="NAD(P)-binding Rossmann-fold domains"/>
    <property type="match status" value="1"/>
</dbReference>
<dbReference type="CDD" id="cd05233">
    <property type="entry name" value="SDR_c"/>
    <property type="match status" value="1"/>
</dbReference>
<dbReference type="GO" id="GO:0004316">
    <property type="term" value="F:3-oxoacyl-[acyl-carrier-protein] reductase (NADPH) activity"/>
    <property type="evidence" value="ECO:0007669"/>
    <property type="project" value="UniProtKB-EC"/>
</dbReference>
<protein>
    <submittedName>
        <fullName evidence="3">3-oxoacyl-[acyl-carrier-protein] reductase FabG</fullName>
        <ecNumber evidence="3">1.1.1.100</ecNumber>
    </submittedName>
</protein>
<dbReference type="PANTHER" id="PTHR43639">
    <property type="entry name" value="OXIDOREDUCTASE, SHORT-CHAIN DEHYDROGENASE/REDUCTASE FAMILY (AFU_ORTHOLOGUE AFUA_5G02870)"/>
    <property type="match status" value="1"/>
</dbReference>
<dbReference type="PRINTS" id="PR00080">
    <property type="entry name" value="SDRFAMILY"/>
</dbReference>